<feature type="domain" description="FAD/NAD(P)-binding" evidence="5">
    <location>
        <begin position="369"/>
        <end position="461"/>
    </location>
</feature>
<keyword evidence="8" id="KW-1185">Reference proteome</keyword>
<dbReference type="Pfam" id="PF07992">
    <property type="entry name" value="Pyr_redox_2"/>
    <property type="match status" value="2"/>
</dbReference>
<comment type="caution">
    <text evidence="7">The sequence shown here is derived from an EMBL/GenBank/DDBJ whole genome shotgun (WGS) entry which is preliminary data.</text>
</comment>
<accession>A0A2V1IJB3</accession>
<evidence type="ECO:0000256" key="3">
    <source>
        <dbReference type="ARBA" id="ARBA00023164"/>
    </source>
</evidence>
<dbReference type="PANTHER" id="PTHR43100:SF1">
    <property type="entry name" value="GLUTAMATE SYNTHASE [NADPH] SMALL CHAIN"/>
    <property type="match status" value="1"/>
</dbReference>
<dbReference type="AlphaFoldDB" id="A0A2V1IJB3"/>
<proteinExistence type="predicted"/>
<evidence type="ECO:0000256" key="4">
    <source>
        <dbReference type="ARBA" id="ARBA00029440"/>
    </source>
</evidence>
<evidence type="ECO:0000313" key="7">
    <source>
        <dbReference type="EMBL" id="PWB00856.1"/>
    </source>
</evidence>
<gene>
    <name evidence="7" type="ORF">C5O23_11555</name>
</gene>
<dbReference type="Gene3D" id="1.10.1060.10">
    <property type="entry name" value="Alpha-helical ferredoxin"/>
    <property type="match status" value="1"/>
</dbReference>
<dbReference type="Gene3D" id="3.50.50.60">
    <property type="entry name" value="FAD/NAD(P)-binding domain"/>
    <property type="match status" value="2"/>
</dbReference>
<dbReference type="InterPro" id="IPR051394">
    <property type="entry name" value="Glutamate_Synthase"/>
</dbReference>
<evidence type="ECO:0000259" key="5">
    <source>
        <dbReference type="Pfam" id="PF07992"/>
    </source>
</evidence>
<dbReference type="EMBL" id="PUEC01000030">
    <property type="protein sequence ID" value="PWB00856.1"/>
    <property type="molecule type" value="Genomic_DNA"/>
</dbReference>
<evidence type="ECO:0000256" key="2">
    <source>
        <dbReference type="ARBA" id="ARBA00023002"/>
    </source>
</evidence>
<organism evidence="7 8">
    <name type="scientific">Duncaniella muris</name>
    <dbReference type="NCBI Taxonomy" id="2094150"/>
    <lineage>
        <taxon>Bacteria</taxon>
        <taxon>Pseudomonadati</taxon>
        <taxon>Bacteroidota</taxon>
        <taxon>Bacteroidia</taxon>
        <taxon>Bacteroidales</taxon>
        <taxon>Muribaculaceae</taxon>
        <taxon>Duncaniella</taxon>
    </lineage>
</organism>
<dbReference type="InterPro" id="IPR028261">
    <property type="entry name" value="DPD_II"/>
</dbReference>
<sequence>MGNPTAFLNIPRKEAGYRPVHDRVNDYGEVEQTLNTEDRRLQASRCMECGVPFCHWSCPLGNRQPEWQDRLYKNDIKGAYELLTMTDDFPEFTGRVCPALCEKGCVLNKQHEAVTIRENEAAIVERAFAEGYVTSRPPKKRSGRRVAVIGSGPAGLACANQLNQKGHSVTVFEKNEAPGGLLRFGIPDFKLNKSIIDRRLNLLKEEGIEFRCGVKAGTDISIEDLLKDFDAVCLAMGAEVARDLNVEGRDLKGVHFALELLQQQNRVNAGVEISRENRISAKGKNVLVIGGGDTGSDCVGTAHRQGALSVTQIEIMPKPPVGDNPDTPWPYWPVVLKTSSSHLEGCDRRWLLDTRKFIADREGRVKEVEVEEVRWEKEPESGRMKLIHTGNTDVIKAELVLLAMGFTNPVAEGIIDALKVDKDARGNVCTDSSGQSSVKKVFAAGDVATGASLVVRCIASGRNAAKGIHAYLSSLNQD</sequence>
<evidence type="ECO:0000259" key="6">
    <source>
        <dbReference type="Pfam" id="PF14691"/>
    </source>
</evidence>
<comment type="pathway">
    <text evidence="4">Amino-acid biosynthesis.</text>
</comment>
<dbReference type="Proteomes" id="UP000244905">
    <property type="component" value="Unassembled WGS sequence"/>
</dbReference>
<dbReference type="NCBIfam" id="TIGR01317">
    <property type="entry name" value="GOGAT_sm_gam"/>
    <property type="match status" value="1"/>
</dbReference>
<feature type="domain" description="Dihydroprymidine dehydrogenase" evidence="6">
    <location>
        <begin position="24"/>
        <end position="130"/>
    </location>
</feature>
<keyword evidence="3" id="KW-0314">Glutamate biosynthesis</keyword>
<protein>
    <submittedName>
        <fullName evidence="7">Glutamate synthase subunit beta</fullName>
    </submittedName>
</protein>
<dbReference type="Pfam" id="PF14691">
    <property type="entry name" value="Fer4_20"/>
    <property type="match status" value="1"/>
</dbReference>
<dbReference type="GeneID" id="82526966"/>
<dbReference type="InterPro" id="IPR006005">
    <property type="entry name" value="Glut_synth_ssu1"/>
</dbReference>
<dbReference type="SUPFAM" id="SSF51971">
    <property type="entry name" value="Nucleotide-binding domain"/>
    <property type="match status" value="2"/>
</dbReference>
<feature type="domain" description="FAD/NAD(P)-binding" evidence="5">
    <location>
        <begin position="145"/>
        <end position="319"/>
    </location>
</feature>
<dbReference type="PANTHER" id="PTHR43100">
    <property type="entry name" value="GLUTAMATE SYNTHASE [NADPH] SMALL CHAIN"/>
    <property type="match status" value="1"/>
</dbReference>
<name>A0A2V1IJB3_9BACT</name>
<evidence type="ECO:0000313" key="8">
    <source>
        <dbReference type="Proteomes" id="UP000244905"/>
    </source>
</evidence>
<dbReference type="InterPro" id="IPR023753">
    <property type="entry name" value="FAD/NAD-binding_dom"/>
</dbReference>
<dbReference type="GO" id="GO:0051536">
    <property type="term" value="F:iron-sulfur cluster binding"/>
    <property type="evidence" value="ECO:0007669"/>
    <property type="project" value="InterPro"/>
</dbReference>
<dbReference type="GO" id="GO:0006537">
    <property type="term" value="P:glutamate biosynthetic process"/>
    <property type="evidence" value="ECO:0007669"/>
    <property type="project" value="UniProtKB-KW"/>
</dbReference>
<dbReference type="GO" id="GO:0016639">
    <property type="term" value="F:oxidoreductase activity, acting on the CH-NH2 group of donors, NAD or NADP as acceptor"/>
    <property type="evidence" value="ECO:0007669"/>
    <property type="project" value="InterPro"/>
</dbReference>
<dbReference type="InterPro" id="IPR009051">
    <property type="entry name" value="Helical_ferredxn"/>
</dbReference>
<dbReference type="SUPFAM" id="SSF46548">
    <property type="entry name" value="alpha-helical ferredoxin"/>
    <property type="match status" value="1"/>
</dbReference>
<reference evidence="8" key="1">
    <citation type="submission" date="2018-02" db="EMBL/GenBank/DDBJ databases">
        <authorList>
            <person name="Clavel T."/>
            <person name="Strowig T."/>
        </authorList>
    </citation>
    <scope>NUCLEOTIDE SEQUENCE [LARGE SCALE GENOMIC DNA]</scope>
    <source>
        <strain evidence="8">DSM 103720</strain>
    </source>
</reference>
<dbReference type="InterPro" id="IPR036188">
    <property type="entry name" value="FAD/NAD-bd_sf"/>
</dbReference>
<keyword evidence="2" id="KW-0560">Oxidoreductase</keyword>
<evidence type="ECO:0000256" key="1">
    <source>
        <dbReference type="ARBA" id="ARBA00022605"/>
    </source>
</evidence>
<keyword evidence="1" id="KW-0028">Amino-acid biosynthesis</keyword>
<dbReference type="RefSeq" id="WP_107033097.1">
    <property type="nucleotide sequence ID" value="NZ_PUEC01000030.1"/>
</dbReference>
<dbReference type="PRINTS" id="PR00419">
    <property type="entry name" value="ADXRDTASE"/>
</dbReference>